<organism evidence="2 3">
    <name type="scientific">Tritonibacter mobilis F1926</name>
    <dbReference type="NCBI Taxonomy" id="1265309"/>
    <lineage>
        <taxon>Bacteria</taxon>
        <taxon>Pseudomonadati</taxon>
        <taxon>Pseudomonadota</taxon>
        <taxon>Alphaproteobacteria</taxon>
        <taxon>Rhodobacterales</taxon>
        <taxon>Paracoccaceae</taxon>
        <taxon>Tritonibacter</taxon>
    </lineage>
</organism>
<evidence type="ECO:0000313" key="2">
    <source>
        <dbReference type="EMBL" id="ANP41317.1"/>
    </source>
</evidence>
<evidence type="ECO:0000256" key="1">
    <source>
        <dbReference type="SAM" id="Phobius"/>
    </source>
</evidence>
<accession>A0A1B1A480</accession>
<proteinExistence type="predicted"/>
<sequence>MSLRKEHEIHSRRRGRNVGVGLLLAGFVVLVLALTMVKVTSAGFTFPEFEGTE</sequence>
<reference evidence="2 3" key="1">
    <citation type="journal article" date="2016" name="ISME J.">
        <title>Global occurrence and heterogeneity of the Roseobacter-clade species Ruegeria mobilis.</title>
        <authorList>
            <person name="Sonnenschein E."/>
            <person name="Gram L."/>
        </authorList>
    </citation>
    <scope>NUCLEOTIDE SEQUENCE [LARGE SCALE GENOMIC DNA]</scope>
    <source>
        <strain evidence="2 3">F1926</strain>
    </source>
</reference>
<dbReference type="STRING" id="1265309.K529_011120"/>
<dbReference type="Proteomes" id="UP000013243">
    <property type="component" value="Chromosome"/>
</dbReference>
<dbReference type="GeneID" id="28250390"/>
<evidence type="ECO:0000313" key="3">
    <source>
        <dbReference type="Proteomes" id="UP000013243"/>
    </source>
</evidence>
<keyword evidence="1" id="KW-0472">Membrane</keyword>
<dbReference type="AlphaFoldDB" id="A0A1B1A480"/>
<keyword evidence="1" id="KW-1133">Transmembrane helix</keyword>
<feature type="transmembrane region" description="Helical" evidence="1">
    <location>
        <begin position="20"/>
        <end position="37"/>
    </location>
</feature>
<dbReference type="EMBL" id="CP015230">
    <property type="protein sequence ID" value="ANP41317.1"/>
    <property type="molecule type" value="Genomic_DNA"/>
</dbReference>
<dbReference type="KEGG" id="rmb:K529_011120"/>
<protein>
    <submittedName>
        <fullName evidence="2">Cytochrome C oxidase assembly protein</fullName>
    </submittedName>
</protein>
<dbReference type="RefSeq" id="WP_005619797.1">
    <property type="nucleotide sequence ID" value="NZ_CP015230.1"/>
</dbReference>
<gene>
    <name evidence="2" type="ORF">K529_011120</name>
</gene>
<name>A0A1B1A480_9RHOB</name>
<keyword evidence="1" id="KW-0812">Transmembrane</keyword>